<reference evidence="1 2" key="1">
    <citation type="journal article" date="2018" name="Sci. Rep.">
        <title>Characterisation of pathogen-specific regions and novel effector candidates in Fusarium oxysporum f. sp. cepae.</title>
        <authorList>
            <person name="Armitage A.D."/>
            <person name="Taylor A."/>
            <person name="Sobczyk M.K."/>
            <person name="Baxter L."/>
            <person name="Greenfield B.P."/>
            <person name="Bates H.J."/>
            <person name="Wilson F."/>
            <person name="Jackson A.C."/>
            <person name="Ott S."/>
            <person name="Harrison R.J."/>
            <person name="Clarkson J.P."/>
        </authorList>
    </citation>
    <scope>NUCLEOTIDE SEQUENCE [LARGE SCALE GENOMIC DNA]</scope>
    <source>
        <strain evidence="1 2">Fp_A8</strain>
    </source>
</reference>
<sequence>MKTPTPNQRSLMAAIIWPSRSTSRYSYFCAGDGNVPLERKNVCPVVLGNNTVKAFKLDHHGSSGEFSGGEVLERMNLPQRLIVTPGHQYGHPCWDVILQISKMYKDTKRNDCDKLLYTTRRPYWVDESKFGKWSNRDVNINHDRLMSTKPNKFSGRYTGILSGNETAKAFDKVIHNDQDQVINRKHWVQVLSGRMMKEEDDEDESKDPDYIYEDALTDFLAEVIKNRGAIYESIYDRATEELKAAATGNRESLK</sequence>
<evidence type="ECO:0000313" key="2">
    <source>
        <dbReference type="Proteomes" id="UP000283569"/>
    </source>
</evidence>
<protein>
    <submittedName>
        <fullName evidence="1">Uncharacterized protein</fullName>
    </submittedName>
</protein>
<dbReference type="AlphaFoldDB" id="A0A420TE42"/>
<organism evidence="1 2">
    <name type="scientific">Gibberella intermedia</name>
    <name type="common">Bulb rot disease fungus</name>
    <name type="synonym">Fusarium proliferatum</name>
    <dbReference type="NCBI Taxonomy" id="948311"/>
    <lineage>
        <taxon>Eukaryota</taxon>
        <taxon>Fungi</taxon>
        <taxon>Dikarya</taxon>
        <taxon>Ascomycota</taxon>
        <taxon>Pezizomycotina</taxon>
        <taxon>Sordariomycetes</taxon>
        <taxon>Hypocreomycetidae</taxon>
        <taxon>Hypocreales</taxon>
        <taxon>Nectriaceae</taxon>
        <taxon>Fusarium</taxon>
        <taxon>Fusarium fujikuroi species complex</taxon>
    </lineage>
</organism>
<name>A0A420TE42_GIBIN</name>
<evidence type="ECO:0000313" key="1">
    <source>
        <dbReference type="EMBL" id="RKL39798.1"/>
    </source>
</evidence>
<gene>
    <name evidence="1" type="ORF">BFJ72_g6525</name>
</gene>
<comment type="caution">
    <text evidence="1">The sequence shown here is derived from an EMBL/GenBank/DDBJ whole genome shotgun (WGS) entry which is preliminary data.</text>
</comment>
<dbReference type="Proteomes" id="UP000283569">
    <property type="component" value="Unassembled WGS sequence"/>
</dbReference>
<dbReference type="EMBL" id="MRDB01000020">
    <property type="protein sequence ID" value="RKL39798.1"/>
    <property type="molecule type" value="Genomic_DNA"/>
</dbReference>
<accession>A0A420TE42</accession>
<proteinExistence type="predicted"/>